<dbReference type="InParanoid" id="A0EHP1"/>
<dbReference type="PROSITE" id="PS00028">
    <property type="entry name" value="ZINC_FINGER_C2H2_1"/>
    <property type="match status" value="1"/>
</dbReference>
<keyword evidence="1" id="KW-0863">Zinc-finger</keyword>
<feature type="region of interest" description="Disordered" evidence="3">
    <location>
        <begin position="186"/>
        <end position="229"/>
    </location>
</feature>
<evidence type="ECO:0000256" key="1">
    <source>
        <dbReference type="PROSITE-ProRule" id="PRU00042"/>
    </source>
</evidence>
<feature type="compositionally biased region" description="Acidic residues" evidence="3">
    <location>
        <begin position="210"/>
        <end position="229"/>
    </location>
</feature>
<dbReference type="SMART" id="SM00355">
    <property type="entry name" value="ZnF_C2H2"/>
    <property type="match status" value="2"/>
</dbReference>
<keyword evidence="2" id="KW-0175">Coiled coil</keyword>
<evidence type="ECO:0000259" key="4">
    <source>
        <dbReference type="PROSITE" id="PS50157"/>
    </source>
</evidence>
<keyword evidence="1" id="KW-0862">Zinc</keyword>
<dbReference type="Proteomes" id="UP000000600">
    <property type="component" value="Unassembled WGS sequence"/>
</dbReference>
<dbReference type="KEGG" id="ptm:GSPATT00027158001"/>
<dbReference type="EMBL" id="CT868679">
    <property type="protein sequence ID" value="CAK94832.1"/>
    <property type="molecule type" value="Genomic_DNA"/>
</dbReference>
<evidence type="ECO:0000256" key="2">
    <source>
        <dbReference type="SAM" id="Coils"/>
    </source>
</evidence>
<dbReference type="PROSITE" id="PS50157">
    <property type="entry name" value="ZINC_FINGER_C2H2_2"/>
    <property type="match status" value="1"/>
</dbReference>
<dbReference type="RefSeq" id="XP_001462205.1">
    <property type="nucleotide sequence ID" value="XM_001462168.1"/>
</dbReference>
<accession>A0EHP1</accession>
<feature type="coiled-coil region" evidence="2">
    <location>
        <begin position="1"/>
        <end position="28"/>
    </location>
</feature>
<gene>
    <name evidence="5" type="ORF">GSPATT00027158001</name>
</gene>
<dbReference type="GO" id="GO:0008270">
    <property type="term" value="F:zinc ion binding"/>
    <property type="evidence" value="ECO:0007669"/>
    <property type="project" value="UniProtKB-KW"/>
</dbReference>
<organism evidence="5 6">
    <name type="scientific">Paramecium tetraurelia</name>
    <dbReference type="NCBI Taxonomy" id="5888"/>
    <lineage>
        <taxon>Eukaryota</taxon>
        <taxon>Sar</taxon>
        <taxon>Alveolata</taxon>
        <taxon>Ciliophora</taxon>
        <taxon>Intramacronucleata</taxon>
        <taxon>Oligohymenophorea</taxon>
        <taxon>Peniculida</taxon>
        <taxon>Parameciidae</taxon>
        <taxon>Paramecium</taxon>
    </lineage>
</organism>
<name>A0EHP1_PARTE</name>
<dbReference type="InterPro" id="IPR013087">
    <property type="entry name" value="Znf_C2H2_type"/>
</dbReference>
<evidence type="ECO:0000313" key="6">
    <source>
        <dbReference type="Proteomes" id="UP000000600"/>
    </source>
</evidence>
<dbReference type="Gene3D" id="3.30.160.60">
    <property type="entry name" value="Classic Zinc Finger"/>
    <property type="match status" value="1"/>
</dbReference>
<dbReference type="OMA" id="NGMAPRK"/>
<feature type="compositionally biased region" description="Basic and acidic residues" evidence="3">
    <location>
        <begin position="197"/>
        <end position="209"/>
    </location>
</feature>
<reference evidence="5 6" key="1">
    <citation type="journal article" date="2006" name="Nature">
        <title>Global trends of whole-genome duplications revealed by the ciliate Paramecium tetraurelia.</title>
        <authorList>
            <consortium name="Genoscope"/>
            <person name="Aury J.-M."/>
            <person name="Jaillon O."/>
            <person name="Duret L."/>
            <person name="Noel B."/>
            <person name="Jubin C."/>
            <person name="Porcel B.M."/>
            <person name="Segurens B."/>
            <person name="Daubin V."/>
            <person name="Anthouard V."/>
            <person name="Aiach N."/>
            <person name="Arnaiz O."/>
            <person name="Billaut A."/>
            <person name="Beisson J."/>
            <person name="Blanc I."/>
            <person name="Bouhouche K."/>
            <person name="Camara F."/>
            <person name="Duharcourt S."/>
            <person name="Guigo R."/>
            <person name="Gogendeau D."/>
            <person name="Katinka M."/>
            <person name="Keller A.-M."/>
            <person name="Kissmehl R."/>
            <person name="Klotz C."/>
            <person name="Koll F."/>
            <person name="Le Moue A."/>
            <person name="Lepere C."/>
            <person name="Malinsky S."/>
            <person name="Nowacki M."/>
            <person name="Nowak J.K."/>
            <person name="Plattner H."/>
            <person name="Poulain J."/>
            <person name="Ruiz F."/>
            <person name="Serrano V."/>
            <person name="Zagulski M."/>
            <person name="Dessen P."/>
            <person name="Betermier M."/>
            <person name="Weissenbach J."/>
            <person name="Scarpelli C."/>
            <person name="Schachter V."/>
            <person name="Sperling L."/>
            <person name="Meyer E."/>
            <person name="Cohen J."/>
            <person name="Wincker P."/>
        </authorList>
    </citation>
    <scope>NUCLEOTIDE SEQUENCE [LARGE SCALE GENOMIC DNA]</scope>
    <source>
        <strain evidence="5 6">Stock d4-2</strain>
    </source>
</reference>
<evidence type="ECO:0000313" key="5">
    <source>
        <dbReference type="EMBL" id="CAK94832.1"/>
    </source>
</evidence>
<dbReference type="OrthoDB" id="10032537at2759"/>
<dbReference type="GeneID" id="5047990"/>
<evidence type="ECO:0000256" key="3">
    <source>
        <dbReference type="SAM" id="MobiDB-lite"/>
    </source>
</evidence>
<dbReference type="HOGENOM" id="CLU_1211818_0_0_1"/>
<keyword evidence="1" id="KW-0479">Metal-binding</keyword>
<keyword evidence="6" id="KW-1185">Reference proteome</keyword>
<dbReference type="AlphaFoldDB" id="A0EHP1"/>
<proteinExistence type="predicted"/>
<feature type="domain" description="C2H2-type" evidence="4">
    <location>
        <begin position="160"/>
        <end position="189"/>
    </location>
</feature>
<sequence>MNLLNHTIQLLQQALQNLQQMQGKQEAKDILPQLTQVVDSIPEEFKELVPYQVEVSDQHLNHRQSKELIIKTVEQFRQWRALECLKAETFEEVMAAHNQYYYRTLRQQVYRFIVITDGFRYSRGEAREKLAHCPFCKFQNLLTYVTAHVLKKHANNYQIYNCSICNKDFQSHRLLVMHIHNYHKEGVKPKKRNGMAPRKEISEQEQEKEQEQEDEDIIFEDADSPEISL</sequence>
<protein>
    <recommendedName>
        <fullName evidence="4">C2H2-type domain-containing protein</fullName>
    </recommendedName>
</protein>